<dbReference type="Pfam" id="PF20436">
    <property type="entry name" value="LonB_AAA-LID"/>
    <property type="match status" value="1"/>
</dbReference>
<keyword evidence="2" id="KW-0720">Serine protease</keyword>
<proteinExistence type="inferred from homology"/>
<feature type="active site" evidence="2">
    <location>
        <position position="657"/>
    </location>
</feature>
<keyword evidence="1 2" id="KW-0645">Protease</keyword>
<dbReference type="Gene3D" id="3.30.230.10">
    <property type="match status" value="1"/>
</dbReference>
<comment type="catalytic activity">
    <reaction evidence="2">
        <text>Hydrolysis of proteins in presence of ATP.</text>
        <dbReference type="EC" id="3.4.21.53"/>
    </reaction>
</comment>
<evidence type="ECO:0000313" key="6">
    <source>
        <dbReference type="Proteomes" id="UP000095743"/>
    </source>
</evidence>
<keyword evidence="6" id="KW-1185">Reference proteome</keyword>
<evidence type="ECO:0000256" key="2">
    <source>
        <dbReference type="PROSITE-ProRule" id="PRU01122"/>
    </source>
</evidence>
<dbReference type="OrthoDB" id="9758568at2"/>
<dbReference type="InterPro" id="IPR027065">
    <property type="entry name" value="Lon_Prtase"/>
</dbReference>
<dbReference type="InterPro" id="IPR020568">
    <property type="entry name" value="Ribosomal_Su5_D2-typ_SF"/>
</dbReference>
<dbReference type="Proteomes" id="UP000095743">
    <property type="component" value="Chromosome"/>
</dbReference>
<name>A0A1D8GLE7_9FIRM</name>
<dbReference type="InterPro" id="IPR041699">
    <property type="entry name" value="AAA_32"/>
</dbReference>
<dbReference type="InterPro" id="IPR008269">
    <property type="entry name" value="Lon_proteolytic"/>
</dbReference>
<dbReference type="AlphaFoldDB" id="A0A1D8GLE7"/>
<feature type="region of interest" description="Disordered" evidence="3">
    <location>
        <begin position="793"/>
        <end position="820"/>
    </location>
</feature>
<dbReference type="InterPro" id="IPR046843">
    <property type="entry name" value="LonB_AAA-LID"/>
</dbReference>
<dbReference type="SUPFAM" id="SSF52540">
    <property type="entry name" value="P-loop containing nucleoside triphosphate hydrolases"/>
    <property type="match status" value="1"/>
</dbReference>
<evidence type="ECO:0000259" key="4">
    <source>
        <dbReference type="PROSITE" id="PS51786"/>
    </source>
</evidence>
<protein>
    <recommendedName>
        <fullName evidence="2">endopeptidase La</fullName>
        <ecNumber evidence="2">3.4.21.53</ecNumber>
    </recommendedName>
</protein>
<dbReference type="Gene3D" id="1.10.8.60">
    <property type="match status" value="1"/>
</dbReference>
<comment type="similarity">
    <text evidence="2">Belongs to the peptidase S16 family.</text>
</comment>
<reference evidence="5 6" key="1">
    <citation type="submission" date="2016-09" db="EMBL/GenBank/DDBJ databases">
        <title>Genomic analysis reveals versatility of anaerobic energy metabolism of Geosporobacter ferrireducens IRF9 of phylum Firmicutes.</title>
        <authorList>
            <person name="Kim S.-J."/>
        </authorList>
    </citation>
    <scope>NUCLEOTIDE SEQUENCE [LARGE SCALE GENOMIC DNA]</scope>
    <source>
        <strain evidence="5 6">IRF9</strain>
    </source>
</reference>
<dbReference type="PRINTS" id="PR00830">
    <property type="entry name" value="ENDOLAPTASE"/>
</dbReference>
<dbReference type="GO" id="GO:0004252">
    <property type="term" value="F:serine-type endopeptidase activity"/>
    <property type="evidence" value="ECO:0007669"/>
    <property type="project" value="UniProtKB-UniRule"/>
</dbReference>
<feature type="active site" evidence="2">
    <location>
        <position position="700"/>
    </location>
</feature>
<dbReference type="InterPro" id="IPR027417">
    <property type="entry name" value="P-loop_NTPase"/>
</dbReference>
<dbReference type="GO" id="GO:0030163">
    <property type="term" value="P:protein catabolic process"/>
    <property type="evidence" value="ECO:0007669"/>
    <property type="project" value="InterPro"/>
</dbReference>
<dbReference type="Pfam" id="PF20437">
    <property type="entry name" value="LonC_helical"/>
    <property type="match status" value="1"/>
</dbReference>
<gene>
    <name evidence="5" type="ORF">Gferi_20570</name>
</gene>
<dbReference type="Pfam" id="PF13654">
    <property type="entry name" value="AAA_32"/>
    <property type="match status" value="1"/>
</dbReference>
<evidence type="ECO:0000256" key="1">
    <source>
        <dbReference type="ARBA" id="ARBA00022670"/>
    </source>
</evidence>
<dbReference type="RefSeq" id="WP_069979850.1">
    <property type="nucleotide sequence ID" value="NZ_CP017269.1"/>
</dbReference>
<dbReference type="EMBL" id="CP017269">
    <property type="protein sequence ID" value="AOT71719.1"/>
    <property type="molecule type" value="Genomic_DNA"/>
</dbReference>
<dbReference type="Pfam" id="PF05362">
    <property type="entry name" value="Lon_C"/>
    <property type="match status" value="1"/>
</dbReference>
<dbReference type="EC" id="3.4.21.53" evidence="2"/>
<feature type="compositionally biased region" description="Basic residues" evidence="3">
    <location>
        <begin position="805"/>
        <end position="814"/>
    </location>
</feature>
<dbReference type="PROSITE" id="PS51786">
    <property type="entry name" value="LON_PROTEOLYTIC"/>
    <property type="match status" value="1"/>
</dbReference>
<dbReference type="SUPFAM" id="SSF54211">
    <property type="entry name" value="Ribosomal protein S5 domain 2-like"/>
    <property type="match status" value="1"/>
</dbReference>
<dbReference type="KEGG" id="gfe:Gferi_20570"/>
<dbReference type="InterPro" id="IPR014721">
    <property type="entry name" value="Ribsml_uS5_D2-typ_fold_subgr"/>
</dbReference>
<keyword evidence="2" id="KW-0378">Hydrolase</keyword>
<dbReference type="PANTHER" id="PTHR10046">
    <property type="entry name" value="ATP DEPENDENT LON PROTEASE FAMILY MEMBER"/>
    <property type="match status" value="1"/>
</dbReference>
<dbReference type="InterPro" id="IPR046844">
    <property type="entry name" value="Lon-like_helical"/>
</dbReference>
<accession>A0A1D8GLE7</accession>
<evidence type="ECO:0000256" key="3">
    <source>
        <dbReference type="SAM" id="MobiDB-lite"/>
    </source>
</evidence>
<feature type="domain" description="Lon proteolytic" evidence="4">
    <location>
        <begin position="567"/>
        <end position="762"/>
    </location>
</feature>
<dbReference type="Gene3D" id="3.40.50.300">
    <property type="entry name" value="P-loop containing nucleotide triphosphate hydrolases"/>
    <property type="match status" value="1"/>
</dbReference>
<sequence>MIDQYRVPVDKLKNKCDIGCFDFNTTADLYPLQGIIGQKRAAEALEFGLDIKKKGYNIFVSGLSGTGRNSYVLSIAEKKAESKETPDDWVYVHNFKNPDSPIALSLKNGTAKYLKKEIENMIEILQKEIPQIFLSKEYENKKSTLVQQYQKYTQQIIDELNQMAKSYQFMFSQTERGLISVPLKEGRPMSEEEYRNLTSQEMDHLRQNSSQLSLETIDVFNKLRALEEEYRNRIKQLDEKSGFDAVDFYITQLKEKFGDRESIIEFLELLEDDIVGHIDKFKSDQGQDMNNPLAMFQMRSTEAFFDRYRVNLFIDNSEKKGAPIINETNPTYYNLLGRIEYKNELGVMKTDFTEVKAGALHQANGGYLILQAKDLLTNAFAWNALKRALKTNEIIIEGLDKQVGYVVTSTLKPQPIPLDIKVIIVGDPYTYYLLYNYDEDFKKLFKIMADFDIEMERSEENIYKMARFIATHCEKEGLKHFDKSAVGRMIEYSSRLADDQHKLSSRFNQVVEILYEADRWAEMMGSDHVTIIHVEKAIAEKVQRNNKYEEKTMEMFEDGTLLLDVEGEKIGEINGLAVTGTGEYSFGKPSKITVTTYKGKSGIINIEREVRKSGSIHDKGVLILNGYIGDKFAQDKHLSLSANIVFEQLYSGVDGDSASSTELYALLSSLSKIPVKQYIAVTGSVNQRGQIQPIGGVNEKIEGFFKVCKLKGLNGKQGVMIPHQNVKNLMLNDEVIKAIEHGLFNIYAIKSVEEGIEILTGVPAGVKDESGEYTQDSVYYRVNQQLKKFLEEEEGAEEGKERKNERKKKRKRKEISKMRV</sequence>
<organism evidence="5 6">
    <name type="scientific">Geosporobacter ferrireducens</name>
    <dbReference type="NCBI Taxonomy" id="1424294"/>
    <lineage>
        <taxon>Bacteria</taxon>
        <taxon>Bacillati</taxon>
        <taxon>Bacillota</taxon>
        <taxon>Clostridia</taxon>
        <taxon>Peptostreptococcales</taxon>
        <taxon>Thermotaleaceae</taxon>
        <taxon>Geosporobacter</taxon>
    </lineage>
</organism>
<evidence type="ECO:0000313" key="5">
    <source>
        <dbReference type="EMBL" id="AOT71719.1"/>
    </source>
</evidence>
<dbReference type="GO" id="GO:0004176">
    <property type="term" value="F:ATP-dependent peptidase activity"/>
    <property type="evidence" value="ECO:0007669"/>
    <property type="project" value="UniProtKB-UniRule"/>
</dbReference>
<dbReference type="GO" id="GO:0005524">
    <property type="term" value="F:ATP binding"/>
    <property type="evidence" value="ECO:0007669"/>
    <property type="project" value="InterPro"/>
</dbReference>
<dbReference type="GO" id="GO:0006508">
    <property type="term" value="P:proteolysis"/>
    <property type="evidence" value="ECO:0007669"/>
    <property type="project" value="UniProtKB-KW"/>
</dbReference>